<evidence type="ECO:0000313" key="3">
    <source>
        <dbReference type="EMBL" id="CAF0927867.1"/>
    </source>
</evidence>
<dbReference type="EMBL" id="CAJNOQ010001720">
    <property type="protein sequence ID" value="CAF0914508.1"/>
    <property type="molecule type" value="Genomic_DNA"/>
</dbReference>
<accession>A0A814AJJ3</accession>
<dbReference type="EMBL" id="CAJNOK010004159">
    <property type="protein sequence ID" value="CAF0927867.1"/>
    <property type="molecule type" value="Genomic_DNA"/>
</dbReference>
<evidence type="ECO:0000256" key="1">
    <source>
        <dbReference type="SAM" id="MobiDB-lite"/>
    </source>
</evidence>
<evidence type="ECO:0000313" key="2">
    <source>
        <dbReference type="EMBL" id="CAF0914508.1"/>
    </source>
</evidence>
<organism evidence="2 6">
    <name type="scientific">Didymodactylos carnosus</name>
    <dbReference type="NCBI Taxonomy" id="1234261"/>
    <lineage>
        <taxon>Eukaryota</taxon>
        <taxon>Metazoa</taxon>
        <taxon>Spiralia</taxon>
        <taxon>Gnathifera</taxon>
        <taxon>Rotifera</taxon>
        <taxon>Eurotatoria</taxon>
        <taxon>Bdelloidea</taxon>
        <taxon>Philodinida</taxon>
        <taxon>Philodinidae</taxon>
        <taxon>Didymodactylos</taxon>
    </lineage>
</organism>
<dbReference type="Proteomes" id="UP000677228">
    <property type="component" value="Unassembled WGS sequence"/>
</dbReference>
<evidence type="ECO:0000313" key="6">
    <source>
        <dbReference type="Proteomes" id="UP000663829"/>
    </source>
</evidence>
<feature type="region of interest" description="Disordered" evidence="1">
    <location>
        <begin position="246"/>
        <end position="290"/>
    </location>
</feature>
<comment type="caution">
    <text evidence="2">The sequence shown here is derived from an EMBL/GenBank/DDBJ whole genome shotgun (WGS) entry which is preliminary data.</text>
</comment>
<evidence type="ECO:0000313" key="5">
    <source>
        <dbReference type="EMBL" id="CAF3704761.1"/>
    </source>
</evidence>
<dbReference type="Proteomes" id="UP000682733">
    <property type="component" value="Unassembled WGS sequence"/>
</dbReference>
<dbReference type="Proteomes" id="UP000681722">
    <property type="component" value="Unassembled WGS sequence"/>
</dbReference>
<dbReference type="EMBL" id="CAJOBC010001720">
    <property type="protein sequence ID" value="CAF3694957.1"/>
    <property type="molecule type" value="Genomic_DNA"/>
</dbReference>
<proteinExistence type="predicted"/>
<name>A0A814AJJ3_9BILA</name>
<dbReference type="AlphaFoldDB" id="A0A814AJJ3"/>
<evidence type="ECO:0000313" key="4">
    <source>
        <dbReference type="EMBL" id="CAF3694957.1"/>
    </source>
</evidence>
<reference evidence="2" key="1">
    <citation type="submission" date="2021-02" db="EMBL/GenBank/DDBJ databases">
        <authorList>
            <person name="Nowell W R."/>
        </authorList>
    </citation>
    <scope>NUCLEOTIDE SEQUENCE</scope>
</reference>
<dbReference type="OrthoDB" id="10056659at2759"/>
<protein>
    <submittedName>
        <fullName evidence="2">Uncharacterized protein</fullName>
    </submittedName>
</protein>
<sequence>MTLCCIETDDTICQTLPCLPSLIKWNITTMRDDNNNNIQPPVKEEPLTFDNDVRHLMSALGLKSKPQQKQIETLSKSLVRVPLPITPFKRRTRKRISTSAELAMPLCLLNLNKFDIKDILYFVVFDLWEISIIKLYEEYCATENIDISLDKQIKTCDRLITTSTSPIYFPRRRDTHMKRQVQYHAILRNAGIRPCTVLLHRLNSPPIENLLPIKQFHEKSNLTSLAIKQQSKTAITTTVKVKKLRSRKKKYQIKRSPSPSNENKPQSIPSTFKRKALPSKSPCDLTELTNSNTTKRQKTITVNNSDYLIENMTKAPLLQTAHLSKFDSICLKCFICNIRQVLSFDTLAYDLHSHWQLHKKSNITYNIYDTVMDKKCFRMVEYFIPSQQPAMEGKPLDIFITHGKELQQEQMVIISDDENEDIICLD</sequence>
<gene>
    <name evidence="2" type="ORF">GPM918_LOCUS9322</name>
    <name evidence="3" type="ORF">OVA965_LOCUS10985</name>
    <name evidence="4" type="ORF">SRO942_LOCUS9323</name>
    <name evidence="5" type="ORF">TMI583_LOCUS10981</name>
</gene>
<dbReference type="Proteomes" id="UP000663829">
    <property type="component" value="Unassembled WGS sequence"/>
</dbReference>
<keyword evidence="6" id="KW-1185">Reference proteome</keyword>
<feature type="compositionally biased region" description="Polar residues" evidence="1">
    <location>
        <begin position="255"/>
        <end position="270"/>
    </location>
</feature>
<dbReference type="EMBL" id="CAJOBA010004161">
    <property type="protein sequence ID" value="CAF3704761.1"/>
    <property type="molecule type" value="Genomic_DNA"/>
</dbReference>